<dbReference type="EMBL" id="LLXZ01000064">
    <property type="protein sequence ID" value="KRR09967.1"/>
    <property type="molecule type" value="Genomic_DNA"/>
</dbReference>
<reference evidence="1 2" key="1">
    <citation type="submission" date="2014-03" db="EMBL/GenBank/DDBJ databases">
        <title>Bradyrhizobium valentinum sp. nov., isolated from effective nodules of Lupinus mariae-josephae, a lupine endemic of basic-lime soils in Eastern Spain.</title>
        <authorList>
            <person name="Duran D."/>
            <person name="Rey L."/>
            <person name="Navarro A."/>
            <person name="Busquets A."/>
            <person name="Imperial J."/>
            <person name="Ruiz-Argueso T."/>
        </authorList>
    </citation>
    <scope>NUCLEOTIDE SEQUENCE [LARGE SCALE GENOMIC DNA]</scope>
    <source>
        <strain evidence="1 2">PAC68</strain>
    </source>
</reference>
<protein>
    <submittedName>
        <fullName evidence="1">Uncharacterized protein</fullName>
    </submittedName>
</protein>
<dbReference type="Proteomes" id="UP000050863">
    <property type="component" value="Unassembled WGS sequence"/>
</dbReference>
<proteinExistence type="predicted"/>
<accession>A0A0R3LWB9</accession>
<name>A0A0R3LWB9_9BRAD</name>
<evidence type="ECO:0000313" key="2">
    <source>
        <dbReference type="Proteomes" id="UP000050863"/>
    </source>
</evidence>
<organism evidence="1 2">
    <name type="scientific">Bradyrhizobium jicamae</name>
    <dbReference type="NCBI Taxonomy" id="280332"/>
    <lineage>
        <taxon>Bacteria</taxon>
        <taxon>Pseudomonadati</taxon>
        <taxon>Pseudomonadota</taxon>
        <taxon>Alphaproteobacteria</taxon>
        <taxon>Hyphomicrobiales</taxon>
        <taxon>Nitrobacteraceae</taxon>
        <taxon>Bradyrhizobium</taxon>
    </lineage>
</organism>
<gene>
    <name evidence="1" type="ORF">CQ12_06020</name>
</gene>
<sequence>MRMGVLDDVRKWLNDVPLWKELGTIPDRTKALEEKVAALEAMLNGKRPGDVCPFCGAQSFRLDRVDMHGDREVWKCTDTACGKSREIRHDLNAKNRRSGTALLGGNRR</sequence>
<evidence type="ECO:0000313" key="1">
    <source>
        <dbReference type="EMBL" id="KRR09967.1"/>
    </source>
</evidence>
<dbReference type="AlphaFoldDB" id="A0A0R3LWB9"/>
<keyword evidence="2" id="KW-1185">Reference proteome</keyword>
<comment type="caution">
    <text evidence="1">The sequence shown here is derived from an EMBL/GenBank/DDBJ whole genome shotgun (WGS) entry which is preliminary data.</text>
</comment>